<comment type="caution">
    <text evidence="1">The sequence shown here is derived from an EMBL/GenBank/DDBJ whole genome shotgun (WGS) entry which is preliminary data.</text>
</comment>
<proteinExistence type="predicted"/>
<organism evidence="1 2">
    <name type="scientific">Choristoneura fumiferana</name>
    <name type="common">Spruce budworm moth</name>
    <name type="synonym">Archips fumiferana</name>
    <dbReference type="NCBI Taxonomy" id="7141"/>
    <lineage>
        <taxon>Eukaryota</taxon>
        <taxon>Metazoa</taxon>
        <taxon>Ecdysozoa</taxon>
        <taxon>Arthropoda</taxon>
        <taxon>Hexapoda</taxon>
        <taxon>Insecta</taxon>
        <taxon>Pterygota</taxon>
        <taxon>Neoptera</taxon>
        <taxon>Endopterygota</taxon>
        <taxon>Lepidoptera</taxon>
        <taxon>Glossata</taxon>
        <taxon>Ditrysia</taxon>
        <taxon>Tortricoidea</taxon>
        <taxon>Tortricidae</taxon>
        <taxon>Tortricinae</taxon>
        <taxon>Choristoneura</taxon>
    </lineage>
</organism>
<reference evidence="1 2" key="1">
    <citation type="journal article" date="2022" name="Genome Biol. Evol.">
        <title>The Spruce Budworm Genome: Reconstructing the Evolutionary History of Antifreeze Proteins.</title>
        <authorList>
            <person name="Beliveau C."/>
            <person name="Gagne P."/>
            <person name="Picq S."/>
            <person name="Vernygora O."/>
            <person name="Keeling C.I."/>
            <person name="Pinkney K."/>
            <person name="Doucet D."/>
            <person name="Wen F."/>
            <person name="Johnston J.S."/>
            <person name="Maaroufi H."/>
            <person name="Boyle B."/>
            <person name="Laroche J."/>
            <person name="Dewar K."/>
            <person name="Juretic N."/>
            <person name="Blackburn G."/>
            <person name="Nisole A."/>
            <person name="Brunet B."/>
            <person name="Brandao M."/>
            <person name="Lumley L."/>
            <person name="Duan J."/>
            <person name="Quan G."/>
            <person name="Lucarotti C.J."/>
            <person name="Roe A.D."/>
            <person name="Sperling F.A.H."/>
            <person name="Levesque R.C."/>
            <person name="Cusson M."/>
        </authorList>
    </citation>
    <scope>NUCLEOTIDE SEQUENCE [LARGE SCALE GENOMIC DNA]</scope>
    <source>
        <strain evidence="1">Glfc:IPQL:Cfum</strain>
    </source>
</reference>
<protein>
    <submittedName>
        <fullName evidence="1">Uncharacterized protein</fullName>
    </submittedName>
</protein>
<evidence type="ECO:0000313" key="1">
    <source>
        <dbReference type="EMBL" id="KAI8426876.1"/>
    </source>
</evidence>
<dbReference type="Proteomes" id="UP001064048">
    <property type="component" value="Chromosome 26"/>
</dbReference>
<keyword evidence="2" id="KW-1185">Reference proteome</keyword>
<name>A0ACC0JRS6_CHOFU</name>
<evidence type="ECO:0000313" key="2">
    <source>
        <dbReference type="Proteomes" id="UP001064048"/>
    </source>
</evidence>
<sequence length="125" mass="13949">MTFTDMPYQELTCEVGLVCSLVLRDGSVFQGRSFGVQLPADGEVEMDGQELRSAAARWGSWKQKCRQRNGDVSIMAVDCGLKNNQLRRLIKRNAKVTVVPWDHKLDAQNYDGLFISNGPGDPEIC</sequence>
<dbReference type="EMBL" id="CM046126">
    <property type="protein sequence ID" value="KAI8426876.1"/>
    <property type="molecule type" value="Genomic_DNA"/>
</dbReference>
<accession>A0ACC0JRS6</accession>
<gene>
    <name evidence="1" type="ORF">MSG28_014553</name>
</gene>